<keyword evidence="3" id="KW-1185">Reference proteome</keyword>
<proteinExistence type="predicted"/>
<feature type="compositionally biased region" description="Acidic residues" evidence="1">
    <location>
        <begin position="231"/>
        <end position="243"/>
    </location>
</feature>
<feature type="region of interest" description="Disordered" evidence="1">
    <location>
        <begin position="190"/>
        <end position="265"/>
    </location>
</feature>
<evidence type="ECO:0000313" key="3">
    <source>
        <dbReference type="Proteomes" id="UP001341281"/>
    </source>
</evidence>
<feature type="compositionally biased region" description="Low complexity" evidence="1">
    <location>
        <begin position="9"/>
        <end position="18"/>
    </location>
</feature>
<feature type="compositionally biased region" description="Basic residues" evidence="1">
    <location>
        <begin position="201"/>
        <end position="213"/>
    </location>
</feature>
<feature type="region of interest" description="Disordered" evidence="1">
    <location>
        <begin position="1"/>
        <end position="82"/>
    </location>
</feature>
<sequence>MKKKRRAARPAGLAAPLLPLGPPHRRGPAKAPPHAPLTSPFGPVRSGPAGSAQPLRTPLSRLQAGPTYHLPPHSLPPSRAHRRWTSRARPLPPLAAHRLPLAGGLAPPLFPHAWPARQCRPTARRGPDSGPAAALFSPLRAAQALEFLCVVNFSIEAAAVSFPLSKIRGVRPLSGPLTATSSFAEPPRTLSAGSWTLGAPPRHRPACARRRRPPPLAAGSLHHVSSAIEPLDVDPPVEFEEQPPEASEQQQGINFEEGKYNINNT</sequence>
<evidence type="ECO:0000256" key="1">
    <source>
        <dbReference type="SAM" id="MobiDB-lite"/>
    </source>
</evidence>
<reference evidence="2 3" key="1">
    <citation type="submission" date="2024-02" db="EMBL/GenBank/DDBJ databases">
        <title>High-quality chromosome-scale genome assembly of Pensacola bahiagrass (Paspalum notatum Flugge var. saurae).</title>
        <authorList>
            <person name="Vega J.M."/>
            <person name="Podio M."/>
            <person name="Orjuela J."/>
            <person name="Siena L.A."/>
            <person name="Pessino S.C."/>
            <person name="Combes M.C."/>
            <person name="Mariac C."/>
            <person name="Albertini E."/>
            <person name="Pupilli F."/>
            <person name="Ortiz J.P.A."/>
            <person name="Leblanc O."/>
        </authorList>
    </citation>
    <scope>NUCLEOTIDE SEQUENCE [LARGE SCALE GENOMIC DNA]</scope>
    <source>
        <strain evidence="2">R1</strain>
        <tissue evidence="2">Leaf</tissue>
    </source>
</reference>
<dbReference type="EMBL" id="CP144749">
    <property type="protein sequence ID" value="WVZ76137.1"/>
    <property type="molecule type" value="Genomic_DNA"/>
</dbReference>
<dbReference type="AlphaFoldDB" id="A0AAQ3WVQ1"/>
<gene>
    <name evidence="2" type="ORF">U9M48_024135</name>
</gene>
<protein>
    <submittedName>
        <fullName evidence="2">Uncharacterized protein</fullName>
    </submittedName>
</protein>
<evidence type="ECO:0000313" key="2">
    <source>
        <dbReference type="EMBL" id="WVZ76137.1"/>
    </source>
</evidence>
<organism evidence="2 3">
    <name type="scientific">Paspalum notatum var. saurae</name>
    <dbReference type="NCBI Taxonomy" id="547442"/>
    <lineage>
        <taxon>Eukaryota</taxon>
        <taxon>Viridiplantae</taxon>
        <taxon>Streptophyta</taxon>
        <taxon>Embryophyta</taxon>
        <taxon>Tracheophyta</taxon>
        <taxon>Spermatophyta</taxon>
        <taxon>Magnoliopsida</taxon>
        <taxon>Liliopsida</taxon>
        <taxon>Poales</taxon>
        <taxon>Poaceae</taxon>
        <taxon>PACMAD clade</taxon>
        <taxon>Panicoideae</taxon>
        <taxon>Andropogonodae</taxon>
        <taxon>Paspaleae</taxon>
        <taxon>Paspalinae</taxon>
        <taxon>Paspalum</taxon>
    </lineage>
</organism>
<dbReference type="Proteomes" id="UP001341281">
    <property type="component" value="Chromosome 05"/>
</dbReference>
<name>A0AAQ3WVQ1_PASNO</name>
<accession>A0AAQ3WVQ1</accession>